<protein>
    <submittedName>
        <fullName evidence="2">Heat shock protein:: TPR_19</fullName>
    </submittedName>
</protein>
<name>A0A6C2YUK6_9BACT</name>
<accession>A0A6C2YUK6</accession>
<keyword evidence="2" id="KW-0346">Stress response</keyword>
<proteinExistence type="predicted"/>
<dbReference type="KEGG" id="tim:GMBLW1_41560"/>
<organism evidence="2">
    <name type="scientific">Tuwongella immobilis</name>
    <dbReference type="NCBI Taxonomy" id="692036"/>
    <lineage>
        <taxon>Bacteria</taxon>
        <taxon>Pseudomonadati</taxon>
        <taxon>Planctomycetota</taxon>
        <taxon>Planctomycetia</taxon>
        <taxon>Gemmatales</taxon>
        <taxon>Gemmataceae</taxon>
        <taxon>Tuwongella</taxon>
    </lineage>
</organism>
<gene>
    <name evidence="2" type="ORF">GMBLW1_41560</name>
</gene>
<dbReference type="InParanoid" id="A0A6C2YUK6"/>
<evidence type="ECO:0000313" key="2">
    <source>
        <dbReference type="EMBL" id="VIP05037.1"/>
    </source>
</evidence>
<dbReference type="Gene3D" id="1.25.40.10">
    <property type="entry name" value="Tetratricopeptide repeat domain"/>
    <property type="match status" value="1"/>
</dbReference>
<dbReference type="Proteomes" id="UP000464378">
    <property type="component" value="Chromosome"/>
</dbReference>
<dbReference type="SUPFAM" id="SSF48452">
    <property type="entry name" value="TPR-like"/>
    <property type="match status" value="1"/>
</dbReference>
<reference evidence="2" key="1">
    <citation type="submission" date="2019-04" db="EMBL/GenBank/DDBJ databases">
        <authorList>
            <consortium name="Science for Life Laboratories"/>
        </authorList>
    </citation>
    <scope>NUCLEOTIDE SEQUENCE</scope>
    <source>
        <strain evidence="2">MBLW1</strain>
    </source>
</reference>
<dbReference type="EMBL" id="LR593887">
    <property type="protein sequence ID" value="VTS07430.1"/>
    <property type="molecule type" value="Genomic_DNA"/>
</dbReference>
<dbReference type="AlphaFoldDB" id="A0A6C2YUK6"/>
<dbReference type="EMBL" id="LR586016">
    <property type="protein sequence ID" value="VIP05037.1"/>
    <property type="molecule type" value="Genomic_DNA"/>
</dbReference>
<keyword evidence="3" id="KW-1185">Reference proteome</keyword>
<sequence>MKRRHVALLLCLCVGCRALQSERASPDGPDLPPPAPAHATDEPPLARSSQPSSALVPVRHDAVSEETSPLLAPASLVDDLTRATRAIEAGDQAAAVPYLRSYLDLHPDQVMIRAYLAELLWKMKRLGESQQSFEQFIADAQERSGPARTHLIHCHTRLMEIARNQNDAYSEHLHRGIGLYLLTELQNSHPEARDTVFTEQLLCRALGELKKANEAKPNQARPNWYLYEVWTKLAQSQPAAIALRNARDAVELSGAASALTPAEQRRLLFASATQRHPL</sequence>
<feature type="region of interest" description="Disordered" evidence="1">
    <location>
        <begin position="23"/>
        <end position="54"/>
    </location>
</feature>
<dbReference type="InterPro" id="IPR011990">
    <property type="entry name" value="TPR-like_helical_dom_sf"/>
</dbReference>
<evidence type="ECO:0000256" key="1">
    <source>
        <dbReference type="SAM" id="MobiDB-lite"/>
    </source>
</evidence>
<evidence type="ECO:0000313" key="3">
    <source>
        <dbReference type="Proteomes" id="UP000464378"/>
    </source>
</evidence>